<evidence type="ECO:0000256" key="3">
    <source>
        <dbReference type="ARBA" id="ARBA00023163"/>
    </source>
</evidence>
<dbReference type="GO" id="GO:0003677">
    <property type="term" value="F:DNA binding"/>
    <property type="evidence" value="ECO:0007669"/>
    <property type="project" value="UniProtKB-KW"/>
</dbReference>
<keyword evidence="2" id="KW-0238">DNA-binding</keyword>
<dbReference type="SMART" id="SM00345">
    <property type="entry name" value="HTH_GNTR"/>
    <property type="match status" value="1"/>
</dbReference>
<dbReference type="PANTHER" id="PTHR44846:SF17">
    <property type="entry name" value="GNTR-FAMILY TRANSCRIPTIONAL REGULATOR"/>
    <property type="match status" value="1"/>
</dbReference>
<dbReference type="RefSeq" id="WP_270070144.1">
    <property type="nucleotide sequence ID" value="NZ_JAJAQC010000001.1"/>
</dbReference>
<feature type="domain" description="HTH gntR-type" evidence="5">
    <location>
        <begin position="9"/>
        <end position="77"/>
    </location>
</feature>
<sequence length="224" mass="24338">MEETPPKRPYRHVPIADELRQAIRAGTYPPGAQLPSSLDIARRYRVGDRTGRAVLRQLVHEGIAEARQGHGTYVTQVPPEAARARRRTHSARRLAPAEAPGPGDADLTMRHLSGPSTEEPPADIALRIDAEAAAVTRYLLCEGDADAVIGLRTVYDTGRPDEADSVLTHTTARTATPGEARHLGPGAVVLCHDETHTAAAPTRAVRTVWRGDRVRLADFYRTDA</sequence>
<dbReference type="GO" id="GO:0045892">
    <property type="term" value="P:negative regulation of DNA-templated transcription"/>
    <property type="evidence" value="ECO:0007669"/>
    <property type="project" value="TreeGrafter"/>
</dbReference>
<proteinExistence type="predicted"/>
<keyword evidence="1" id="KW-0805">Transcription regulation</keyword>
<protein>
    <submittedName>
        <fullName evidence="6">GntR family transcriptional regulator</fullName>
    </submittedName>
</protein>
<feature type="compositionally biased region" description="Low complexity" evidence="4">
    <location>
        <begin position="93"/>
        <end position="106"/>
    </location>
</feature>
<comment type="caution">
    <text evidence="6">The sequence shown here is derived from an EMBL/GenBank/DDBJ whole genome shotgun (WGS) entry which is preliminary data.</text>
</comment>
<dbReference type="SUPFAM" id="SSF46785">
    <property type="entry name" value="Winged helix' DNA-binding domain"/>
    <property type="match status" value="1"/>
</dbReference>
<organism evidence="6 7">
    <name type="scientific">Streptomonospora mangrovi</name>
    <dbReference type="NCBI Taxonomy" id="2883123"/>
    <lineage>
        <taxon>Bacteria</taxon>
        <taxon>Bacillati</taxon>
        <taxon>Actinomycetota</taxon>
        <taxon>Actinomycetes</taxon>
        <taxon>Streptosporangiales</taxon>
        <taxon>Nocardiopsidaceae</taxon>
        <taxon>Streptomonospora</taxon>
    </lineage>
</organism>
<gene>
    <name evidence="6" type="ORF">LG943_00700</name>
</gene>
<evidence type="ECO:0000259" key="5">
    <source>
        <dbReference type="PROSITE" id="PS50949"/>
    </source>
</evidence>
<dbReference type="InterPro" id="IPR050679">
    <property type="entry name" value="Bact_HTH_transcr_reg"/>
</dbReference>
<dbReference type="Pfam" id="PF00392">
    <property type="entry name" value="GntR"/>
    <property type="match status" value="1"/>
</dbReference>
<dbReference type="InterPro" id="IPR000524">
    <property type="entry name" value="Tscrpt_reg_HTH_GntR"/>
</dbReference>
<evidence type="ECO:0000256" key="1">
    <source>
        <dbReference type="ARBA" id="ARBA00023015"/>
    </source>
</evidence>
<dbReference type="PANTHER" id="PTHR44846">
    <property type="entry name" value="MANNOSYL-D-GLYCERATE TRANSPORT/METABOLISM SYSTEM REPRESSOR MNGR-RELATED"/>
    <property type="match status" value="1"/>
</dbReference>
<dbReference type="Gene3D" id="1.10.10.10">
    <property type="entry name" value="Winged helix-like DNA-binding domain superfamily/Winged helix DNA-binding domain"/>
    <property type="match status" value="1"/>
</dbReference>
<feature type="region of interest" description="Disordered" evidence="4">
    <location>
        <begin position="80"/>
        <end position="121"/>
    </location>
</feature>
<evidence type="ECO:0000256" key="4">
    <source>
        <dbReference type="SAM" id="MobiDB-lite"/>
    </source>
</evidence>
<evidence type="ECO:0000256" key="2">
    <source>
        <dbReference type="ARBA" id="ARBA00023125"/>
    </source>
</evidence>
<reference evidence="6" key="1">
    <citation type="submission" date="2021-10" db="EMBL/GenBank/DDBJ databases">
        <title>Streptomonospora sp. nov., isolated from mangrove soil.</title>
        <authorList>
            <person name="Chen X."/>
            <person name="Ge X."/>
            <person name="Liu W."/>
        </authorList>
    </citation>
    <scope>NUCLEOTIDE SEQUENCE</scope>
    <source>
        <strain evidence="6">S1-112</strain>
    </source>
</reference>
<keyword evidence="7" id="KW-1185">Reference proteome</keyword>
<dbReference type="AlphaFoldDB" id="A0A9X3NG14"/>
<keyword evidence="3" id="KW-0804">Transcription</keyword>
<dbReference type="EMBL" id="JAJAQC010000001">
    <property type="protein sequence ID" value="MDA0562862.1"/>
    <property type="molecule type" value="Genomic_DNA"/>
</dbReference>
<dbReference type="Proteomes" id="UP001140076">
    <property type="component" value="Unassembled WGS sequence"/>
</dbReference>
<evidence type="ECO:0000313" key="6">
    <source>
        <dbReference type="EMBL" id="MDA0562862.1"/>
    </source>
</evidence>
<dbReference type="PROSITE" id="PS50949">
    <property type="entry name" value="HTH_GNTR"/>
    <property type="match status" value="1"/>
</dbReference>
<dbReference type="InterPro" id="IPR036388">
    <property type="entry name" value="WH-like_DNA-bd_sf"/>
</dbReference>
<accession>A0A9X3NG14</accession>
<dbReference type="InterPro" id="IPR036390">
    <property type="entry name" value="WH_DNA-bd_sf"/>
</dbReference>
<name>A0A9X3NG14_9ACTN</name>
<evidence type="ECO:0000313" key="7">
    <source>
        <dbReference type="Proteomes" id="UP001140076"/>
    </source>
</evidence>
<dbReference type="GO" id="GO:0003700">
    <property type="term" value="F:DNA-binding transcription factor activity"/>
    <property type="evidence" value="ECO:0007669"/>
    <property type="project" value="InterPro"/>
</dbReference>
<dbReference type="CDD" id="cd07377">
    <property type="entry name" value="WHTH_GntR"/>
    <property type="match status" value="1"/>
</dbReference>